<evidence type="ECO:0000256" key="1">
    <source>
        <dbReference type="ARBA" id="ARBA00001936"/>
    </source>
</evidence>
<feature type="region of interest" description="Disordered" evidence="5">
    <location>
        <begin position="1"/>
        <end position="34"/>
    </location>
</feature>
<organism evidence="7 8">
    <name type="scientific">Punica granatum</name>
    <name type="common">Pomegranate</name>
    <dbReference type="NCBI Taxonomy" id="22663"/>
    <lineage>
        <taxon>Eukaryota</taxon>
        <taxon>Viridiplantae</taxon>
        <taxon>Streptophyta</taxon>
        <taxon>Embryophyta</taxon>
        <taxon>Tracheophyta</taxon>
        <taxon>Spermatophyta</taxon>
        <taxon>Magnoliopsida</taxon>
        <taxon>eudicotyledons</taxon>
        <taxon>Gunneridae</taxon>
        <taxon>Pentapetalae</taxon>
        <taxon>rosids</taxon>
        <taxon>malvids</taxon>
        <taxon>Myrtales</taxon>
        <taxon>Lythraceae</taxon>
        <taxon>Punica</taxon>
    </lineage>
</organism>
<dbReference type="EC" id="3.1.3.16" evidence="4"/>
<dbReference type="Pfam" id="PF00149">
    <property type="entry name" value="Metallophos"/>
    <property type="match status" value="1"/>
</dbReference>
<dbReference type="PANTHER" id="PTHR45668:SF9">
    <property type="entry name" value="SERINE_THREONINE-PROTEIN PHOSPHATASE 7"/>
    <property type="match status" value="1"/>
</dbReference>
<dbReference type="STRING" id="22663.A0A2I0KGN3"/>
<dbReference type="SUPFAM" id="SSF56300">
    <property type="entry name" value="Metallo-dependent phosphatases"/>
    <property type="match status" value="1"/>
</dbReference>
<dbReference type="GO" id="GO:0046872">
    <property type="term" value="F:metal ion binding"/>
    <property type="evidence" value="ECO:0007669"/>
    <property type="project" value="UniProtKB-KW"/>
</dbReference>
<proteinExistence type="inferred from homology"/>
<keyword evidence="3" id="KW-0464">Manganese</keyword>
<dbReference type="Proteomes" id="UP000233551">
    <property type="component" value="Unassembled WGS sequence"/>
</dbReference>
<comment type="catalytic activity">
    <reaction evidence="4">
        <text>O-phospho-L-threonyl-[protein] + H2O = L-threonyl-[protein] + phosphate</text>
        <dbReference type="Rhea" id="RHEA:47004"/>
        <dbReference type="Rhea" id="RHEA-COMP:11060"/>
        <dbReference type="Rhea" id="RHEA-COMP:11605"/>
        <dbReference type="ChEBI" id="CHEBI:15377"/>
        <dbReference type="ChEBI" id="CHEBI:30013"/>
        <dbReference type="ChEBI" id="CHEBI:43474"/>
        <dbReference type="ChEBI" id="CHEBI:61977"/>
        <dbReference type="EC" id="3.1.3.16"/>
    </reaction>
</comment>
<dbReference type="PRINTS" id="PR00114">
    <property type="entry name" value="STPHPHTASE"/>
</dbReference>
<evidence type="ECO:0000256" key="2">
    <source>
        <dbReference type="ARBA" id="ARBA00022723"/>
    </source>
</evidence>
<feature type="compositionally biased region" description="Pro residues" evidence="5">
    <location>
        <begin position="1"/>
        <end position="15"/>
    </location>
</feature>
<dbReference type="InterPro" id="IPR029052">
    <property type="entry name" value="Metallo-depent_PP-like"/>
</dbReference>
<dbReference type="GO" id="GO:0004722">
    <property type="term" value="F:protein serine/threonine phosphatase activity"/>
    <property type="evidence" value="ECO:0007669"/>
    <property type="project" value="UniProtKB-EC"/>
</dbReference>
<comment type="cofactor">
    <cofactor evidence="1">
        <name>Mn(2+)</name>
        <dbReference type="ChEBI" id="CHEBI:29035"/>
    </cofactor>
</comment>
<dbReference type="InterPro" id="IPR004843">
    <property type="entry name" value="Calcineurin-like_PHP"/>
</dbReference>
<evidence type="ECO:0000313" key="7">
    <source>
        <dbReference type="EMBL" id="PKI67323.1"/>
    </source>
</evidence>
<evidence type="ECO:0000313" key="8">
    <source>
        <dbReference type="Proteomes" id="UP000233551"/>
    </source>
</evidence>
<evidence type="ECO:0000259" key="6">
    <source>
        <dbReference type="PROSITE" id="PS00125"/>
    </source>
</evidence>
<keyword evidence="4" id="KW-0378">Hydrolase</keyword>
<gene>
    <name evidence="7" type="ORF">CRG98_012272</name>
</gene>
<evidence type="ECO:0000256" key="4">
    <source>
        <dbReference type="RuleBase" id="RU004273"/>
    </source>
</evidence>
<feature type="domain" description="Serine/threonine specific protein phosphatases" evidence="6">
    <location>
        <begin position="164"/>
        <end position="169"/>
    </location>
</feature>
<sequence length="242" mass="26749">MSAPPSPNPPPPPSPSTNGESQSELKSQSPHPPISWPAGDPLSLEWVQDLMSKLDWASRNLAPSELPTVLPVQVFDRLVLVGSKILHKEPNCVRIDGGSKVVVVGDVHGQLHDVLFLLKDAGFPGDERLFVFNGDYVDRGAWGLETFLLLLAWKVFMPERVYLLRGNHESKYCTSVYGFEKEVMTKYGDSGKHVYRKCLGCFEGLPLASIIGGRVFTAHGGLFRCIPVTPSKRSKGKKNRRI</sequence>
<feature type="non-terminal residue" evidence="7">
    <location>
        <position position="242"/>
    </location>
</feature>
<dbReference type="PROSITE" id="PS00125">
    <property type="entry name" value="SER_THR_PHOSPHATASE"/>
    <property type="match status" value="1"/>
</dbReference>
<dbReference type="PANTHER" id="PTHR45668">
    <property type="entry name" value="SERINE/THREONINE-PROTEIN PHOSPHATASE 5-RELATED"/>
    <property type="match status" value="1"/>
</dbReference>
<dbReference type="AlphaFoldDB" id="A0A2I0KGN3"/>
<dbReference type="EMBL" id="PGOL01000620">
    <property type="protein sequence ID" value="PKI67323.1"/>
    <property type="molecule type" value="Genomic_DNA"/>
</dbReference>
<protein>
    <recommendedName>
        <fullName evidence="4">Serine/threonine-protein phosphatase</fullName>
        <ecNumber evidence="4">3.1.3.16</ecNumber>
    </recommendedName>
</protein>
<feature type="compositionally biased region" description="Polar residues" evidence="5">
    <location>
        <begin position="17"/>
        <end position="29"/>
    </location>
</feature>
<dbReference type="Gene3D" id="3.60.21.10">
    <property type="match status" value="1"/>
</dbReference>
<evidence type="ECO:0000256" key="3">
    <source>
        <dbReference type="ARBA" id="ARBA00023211"/>
    </source>
</evidence>
<comment type="similarity">
    <text evidence="4">Belongs to the PPP phosphatase family.</text>
</comment>
<keyword evidence="2" id="KW-0479">Metal-binding</keyword>
<evidence type="ECO:0000256" key="5">
    <source>
        <dbReference type="SAM" id="MobiDB-lite"/>
    </source>
</evidence>
<comment type="caution">
    <text evidence="7">The sequence shown here is derived from an EMBL/GenBank/DDBJ whole genome shotgun (WGS) entry which is preliminary data.</text>
</comment>
<dbReference type="InterPro" id="IPR051134">
    <property type="entry name" value="PPP_phosphatase"/>
</dbReference>
<accession>A0A2I0KGN3</accession>
<reference evidence="7 8" key="1">
    <citation type="submission" date="2017-11" db="EMBL/GenBank/DDBJ databases">
        <title>De-novo sequencing of pomegranate (Punica granatum L.) genome.</title>
        <authorList>
            <person name="Akparov Z."/>
            <person name="Amiraslanov A."/>
            <person name="Hajiyeva S."/>
            <person name="Abbasov M."/>
            <person name="Kaur K."/>
            <person name="Hamwieh A."/>
            <person name="Solovyev V."/>
            <person name="Salamov A."/>
            <person name="Braich B."/>
            <person name="Kosarev P."/>
            <person name="Mahmoud A."/>
            <person name="Hajiyev E."/>
            <person name="Babayeva S."/>
            <person name="Izzatullayeva V."/>
            <person name="Mammadov A."/>
            <person name="Mammadov A."/>
            <person name="Sharifova S."/>
            <person name="Ojaghi J."/>
            <person name="Eynullazada K."/>
            <person name="Bayramov B."/>
            <person name="Abdulazimova A."/>
            <person name="Shahmuradov I."/>
        </authorList>
    </citation>
    <scope>NUCLEOTIDE SEQUENCE [LARGE SCALE GENOMIC DNA]</scope>
    <source>
        <strain evidence="8">cv. AG2017</strain>
        <tissue evidence="7">Leaf</tissue>
    </source>
</reference>
<keyword evidence="8" id="KW-1185">Reference proteome</keyword>
<name>A0A2I0KGN3_PUNGR</name>
<dbReference type="SMART" id="SM00156">
    <property type="entry name" value="PP2Ac"/>
    <property type="match status" value="1"/>
</dbReference>
<dbReference type="InterPro" id="IPR006186">
    <property type="entry name" value="Ser/Thr-sp_prot-phosphatase"/>
</dbReference>